<keyword evidence="1" id="KW-0812">Transmembrane</keyword>
<reference evidence="2" key="1">
    <citation type="submission" date="2020-05" db="EMBL/GenBank/DDBJ databases">
        <title>Phylogenomic resolution of chytrid fungi.</title>
        <authorList>
            <person name="Stajich J.E."/>
            <person name="Amses K."/>
            <person name="Simmons R."/>
            <person name="Seto K."/>
            <person name="Myers J."/>
            <person name="Bonds A."/>
            <person name="Quandt C.A."/>
            <person name="Barry K."/>
            <person name="Liu P."/>
            <person name="Grigoriev I."/>
            <person name="Longcore J.E."/>
            <person name="James T.Y."/>
        </authorList>
    </citation>
    <scope>NUCLEOTIDE SEQUENCE</scope>
    <source>
        <strain evidence="2">JEL0318</strain>
    </source>
</reference>
<sequence length="187" mass="18747">MPTLVFPGIGGGVPIAALVVVVTDAFLRVEVRLELVRVIVARVEIEESVVGFGRPTLELPGIGGGPDASVVAAARVVVVEVCLAEVVDAAEVVESKENVGEVAEVVDAEEVATGSLVEDAPSEGGGIPTLKLPGILGGPDGSDEAVVGDTPPSVVVGVIPTFKFPPGIAGGPDDIVLSEKSAVDVDV</sequence>
<organism evidence="2 3">
    <name type="scientific">Rhizophlyctis rosea</name>
    <dbReference type="NCBI Taxonomy" id="64517"/>
    <lineage>
        <taxon>Eukaryota</taxon>
        <taxon>Fungi</taxon>
        <taxon>Fungi incertae sedis</taxon>
        <taxon>Chytridiomycota</taxon>
        <taxon>Chytridiomycota incertae sedis</taxon>
        <taxon>Chytridiomycetes</taxon>
        <taxon>Rhizophlyctidales</taxon>
        <taxon>Rhizophlyctidaceae</taxon>
        <taxon>Rhizophlyctis</taxon>
    </lineage>
</organism>
<feature type="transmembrane region" description="Helical" evidence="1">
    <location>
        <begin position="6"/>
        <end position="27"/>
    </location>
</feature>
<gene>
    <name evidence="2" type="ORF">HK097_003390</name>
</gene>
<evidence type="ECO:0000313" key="3">
    <source>
        <dbReference type="Proteomes" id="UP001212841"/>
    </source>
</evidence>
<keyword evidence="1" id="KW-1133">Transmembrane helix</keyword>
<accession>A0AAD5SL97</accession>
<keyword evidence="3" id="KW-1185">Reference proteome</keyword>
<comment type="caution">
    <text evidence="2">The sequence shown here is derived from an EMBL/GenBank/DDBJ whole genome shotgun (WGS) entry which is preliminary data.</text>
</comment>
<protein>
    <submittedName>
        <fullName evidence="2">Uncharacterized protein</fullName>
    </submittedName>
</protein>
<dbReference type="EMBL" id="JADGJD010000018">
    <property type="protein sequence ID" value="KAJ3056854.1"/>
    <property type="molecule type" value="Genomic_DNA"/>
</dbReference>
<evidence type="ECO:0000256" key="1">
    <source>
        <dbReference type="SAM" id="Phobius"/>
    </source>
</evidence>
<proteinExistence type="predicted"/>
<name>A0AAD5SL97_9FUNG</name>
<evidence type="ECO:0000313" key="2">
    <source>
        <dbReference type="EMBL" id="KAJ3056854.1"/>
    </source>
</evidence>
<keyword evidence="1" id="KW-0472">Membrane</keyword>
<dbReference type="AlphaFoldDB" id="A0AAD5SL97"/>
<dbReference type="Proteomes" id="UP001212841">
    <property type="component" value="Unassembled WGS sequence"/>
</dbReference>